<dbReference type="PROSITE" id="PS50109">
    <property type="entry name" value="HIS_KIN"/>
    <property type="match status" value="1"/>
</dbReference>
<dbReference type="SMART" id="SM00448">
    <property type="entry name" value="REC"/>
    <property type="match status" value="1"/>
</dbReference>
<dbReference type="PRINTS" id="PR00344">
    <property type="entry name" value="BCTRLSENSOR"/>
</dbReference>
<evidence type="ECO:0000256" key="7">
    <source>
        <dbReference type="ARBA" id="ARBA00022840"/>
    </source>
</evidence>
<keyword evidence="5" id="KW-0547">Nucleotide-binding</keyword>
<evidence type="ECO:0000259" key="11">
    <source>
        <dbReference type="PROSITE" id="PS50110"/>
    </source>
</evidence>
<dbReference type="InterPro" id="IPR000014">
    <property type="entry name" value="PAS"/>
</dbReference>
<dbReference type="Gene3D" id="3.40.50.2300">
    <property type="match status" value="1"/>
</dbReference>
<dbReference type="PROSITE" id="PS50110">
    <property type="entry name" value="RESPONSE_REGULATORY"/>
    <property type="match status" value="1"/>
</dbReference>
<accession>A0A7T8IQ61</accession>
<sequence length="675" mass="74850">MERDFNVFSSEAQTEFPGDWSRLLIELAKLQLGLTQGQDVLPALCQTLVHASGAEALLMVERSELGANDMPESVTCWCRDPVIYLTLWSSVNQWAKEASQQGLHQWLKFTVWPIKDSDLLLFFHSSAPGWFESLASFQASIGPLVGAIYQCQLSRSSSQSAEDELCFKAVIDGADSLLLLFSLETEREPILYANPAATAVTLYANRELVGANLTGLLFEGEESDSFREQLRRKGSYTGELWCHKGDGGRELLHLNCYCISQSRRIYAVIGRDYSEQHQLQQAVARTQKMQAIGELVGGIAHDFNNILGVLKGNLELMQLKTSDPKAEKYLNTAFKACQRGTDLTRRLLSFSRQEQFNAEPCQVNEVIEGLQELFAKSLTSQITLSIELAPDNKPVMLDKGELEDALLNLLLNGRDAMEGKGELKIRTGSCYLSGYLPGIAIGKTQVEPGHYVWISVIDGGSGIPEAFQDKVFDPFFTTKGKSKGTGLGLAMVYGFVKRSKGYIAILNTGAAGTEFRLWFPQSRKLATEPQLSANMGELPRVRRPIKAIVVDDEPEMLEVMADYCDLLGIEAELFHDPITVLQRYEQQRCDAELLITDVLMPGGINGYELAQKLNVKHSLLVLLISGFIQDIGISSADEMPFPVLHKPFDLTGLILALKQVGIRFADDSKGELWTI</sequence>
<dbReference type="SUPFAM" id="SSF47384">
    <property type="entry name" value="Homodimeric domain of signal transducing histidine kinase"/>
    <property type="match status" value="1"/>
</dbReference>
<evidence type="ECO:0000256" key="8">
    <source>
        <dbReference type="ARBA" id="ARBA00023012"/>
    </source>
</evidence>
<dbReference type="InterPro" id="IPR036890">
    <property type="entry name" value="HATPase_C_sf"/>
</dbReference>
<dbReference type="InterPro" id="IPR036097">
    <property type="entry name" value="HisK_dim/P_sf"/>
</dbReference>
<dbReference type="Pfam" id="PF13426">
    <property type="entry name" value="PAS_9"/>
    <property type="match status" value="1"/>
</dbReference>
<dbReference type="Pfam" id="PF00512">
    <property type="entry name" value="HisKA"/>
    <property type="match status" value="1"/>
</dbReference>
<dbReference type="Gene3D" id="1.10.287.130">
    <property type="match status" value="1"/>
</dbReference>
<keyword evidence="3 9" id="KW-0597">Phosphoprotein</keyword>
<dbReference type="InterPro" id="IPR003594">
    <property type="entry name" value="HATPase_dom"/>
</dbReference>
<protein>
    <recommendedName>
        <fullName evidence="2">histidine kinase</fullName>
        <ecNumber evidence="2">2.7.13.3</ecNumber>
    </recommendedName>
</protein>
<feature type="domain" description="Response regulatory" evidence="11">
    <location>
        <begin position="546"/>
        <end position="661"/>
    </location>
</feature>
<evidence type="ECO:0000256" key="1">
    <source>
        <dbReference type="ARBA" id="ARBA00000085"/>
    </source>
</evidence>
<organism evidence="13">
    <name type="scientific">Shewanella algae</name>
    <dbReference type="NCBI Taxonomy" id="38313"/>
    <lineage>
        <taxon>Bacteria</taxon>
        <taxon>Pseudomonadati</taxon>
        <taxon>Pseudomonadota</taxon>
        <taxon>Gammaproteobacteria</taxon>
        <taxon>Alteromonadales</taxon>
        <taxon>Shewanellaceae</taxon>
        <taxon>Shewanella</taxon>
    </lineage>
</organism>
<dbReference type="InterPro" id="IPR004358">
    <property type="entry name" value="Sig_transdc_His_kin-like_C"/>
</dbReference>
<dbReference type="GO" id="GO:0000155">
    <property type="term" value="F:phosphorelay sensor kinase activity"/>
    <property type="evidence" value="ECO:0007669"/>
    <property type="project" value="InterPro"/>
</dbReference>
<dbReference type="Gene3D" id="3.30.450.20">
    <property type="entry name" value="PAS domain"/>
    <property type="match status" value="1"/>
</dbReference>
<reference evidence="13" key="1">
    <citation type="submission" date="2018-09" db="EMBL/GenBank/DDBJ databases">
        <title>Genome sequencing and analysis.</title>
        <authorList>
            <person name="Huang Y.-T."/>
        </authorList>
    </citation>
    <scope>NUCLEOTIDE SEQUENCE</scope>
    <source>
        <strain evidence="13">HIDE</strain>
    </source>
</reference>
<dbReference type="PROSITE" id="PS50112">
    <property type="entry name" value="PAS"/>
    <property type="match status" value="1"/>
</dbReference>
<gene>
    <name evidence="13" type="ORF">D7032_15800</name>
</gene>
<evidence type="ECO:0000256" key="4">
    <source>
        <dbReference type="ARBA" id="ARBA00022679"/>
    </source>
</evidence>
<evidence type="ECO:0000313" key="13">
    <source>
        <dbReference type="EMBL" id="QQO84575.1"/>
    </source>
</evidence>
<evidence type="ECO:0000259" key="12">
    <source>
        <dbReference type="PROSITE" id="PS50112"/>
    </source>
</evidence>
<comment type="catalytic activity">
    <reaction evidence="1">
        <text>ATP + protein L-histidine = ADP + protein N-phospho-L-histidine.</text>
        <dbReference type="EC" id="2.7.13.3"/>
    </reaction>
</comment>
<dbReference type="Pfam" id="PF00072">
    <property type="entry name" value="Response_reg"/>
    <property type="match status" value="1"/>
</dbReference>
<keyword evidence="6" id="KW-0418">Kinase</keyword>
<dbReference type="InterPro" id="IPR035965">
    <property type="entry name" value="PAS-like_dom_sf"/>
</dbReference>
<feature type="domain" description="Histidine kinase" evidence="10">
    <location>
        <begin position="298"/>
        <end position="523"/>
    </location>
</feature>
<dbReference type="PANTHER" id="PTHR43065:SF46">
    <property type="entry name" value="C4-DICARBOXYLATE TRANSPORT SENSOR PROTEIN DCTB"/>
    <property type="match status" value="1"/>
</dbReference>
<evidence type="ECO:0000259" key="10">
    <source>
        <dbReference type="PROSITE" id="PS50109"/>
    </source>
</evidence>
<evidence type="ECO:0000256" key="5">
    <source>
        <dbReference type="ARBA" id="ARBA00022741"/>
    </source>
</evidence>
<dbReference type="SUPFAM" id="SSF55785">
    <property type="entry name" value="PYP-like sensor domain (PAS domain)"/>
    <property type="match status" value="1"/>
</dbReference>
<dbReference type="CDD" id="cd00130">
    <property type="entry name" value="PAS"/>
    <property type="match status" value="1"/>
</dbReference>
<dbReference type="SMART" id="SM00387">
    <property type="entry name" value="HATPase_c"/>
    <property type="match status" value="1"/>
</dbReference>
<evidence type="ECO:0000256" key="2">
    <source>
        <dbReference type="ARBA" id="ARBA00012438"/>
    </source>
</evidence>
<keyword evidence="7" id="KW-0067">ATP-binding</keyword>
<keyword evidence="4" id="KW-0808">Transferase</keyword>
<dbReference type="EMBL" id="CP032664">
    <property type="protein sequence ID" value="QQO84575.1"/>
    <property type="molecule type" value="Genomic_DNA"/>
</dbReference>
<dbReference type="InterPro" id="IPR003661">
    <property type="entry name" value="HisK_dim/P_dom"/>
</dbReference>
<feature type="modified residue" description="4-aspartylphosphate" evidence="9">
    <location>
        <position position="597"/>
    </location>
</feature>
<proteinExistence type="predicted"/>
<evidence type="ECO:0000256" key="3">
    <source>
        <dbReference type="ARBA" id="ARBA00022553"/>
    </source>
</evidence>
<dbReference type="GO" id="GO:0005524">
    <property type="term" value="F:ATP binding"/>
    <property type="evidence" value="ECO:0007669"/>
    <property type="project" value="UniProtKB-KW"/>
</dbReference>
<dbReference type="SMART" id="SM00388">
    <property type="entry name" value="HisKA"/>
    <property type="match status" value="1"/>
</dbReference>
<dbReference type="EC" id="2.7.13.3" evidence="2"/>
<dbReference type="InterPro" id="IPR005467">
    <property type="entry name" value="His_kinase_dom"/>
</dbReference>
<keyword evidence="8" id="KW-0902">Two-component regulatory system</keyword>
<dbReference type="SUPFAM" id="SSF52172">
    <property type="entry name" value="CheY-like"/>
    <property type="match status" value="1"/>
</dbReference>
<dbReference type="PANTHER" id="PTHR43065">
    <property type="entry name" value="SENSOR HISTIDINE KINASE"/>
    <property type="match status" value="1"/>
</dbReference>
<evidence type="ECO:0000256" key="9">
    <source>
        <dbReference type="PROSITE-ProRule" id="PRU00169"/>
    </source>
</evidence>
<dbReference type="Gene3D" id="3.30.565.10">
    <property type="entry name" value="Histidine kinase-like ATPase, C-terminal domain"/>
    <property type="match status" value="1"/>
</dbReference>
<feature type="domain" description="PAS" evidence="12">
    <location>
        <begin position="163"/>
        <end position="232"/>
    </location>
</feature>
<evidence type="ECO:0000256" key="6">
    <source>
        <dbReference type="ARBA" id="ARBA00022777"/>
    </source>
</evidence>
<dbReference type="SUPFAM" id="SSF55874">
    <property type="entry name" value="ATPase domain of HSP90 chaperone/DNA topoisomerase II/histidine kinase"/>
    <property type="match status" value="1"/>
</dbReference>
<name>A0A7T8IQ61_9GAMM</name>
<dbReference type="InterPro" id="IPR001789">
    <property type="entry name" value="Sig_transdc_resp-reg_receiver"/>
</dbReference>
<dbReference type="Pfam" id="PF02518">
    <property type="entry name" value="HATPase_c"/>
    <property type="match status" value="1"/>
</dbReference>
<dbReference type="RefSeq" id="WP_208193381.1">
    <property type="nucleotide sequence ID" value="NZ_CP032664.1"/>
</dbReference>
<dbReference type="AlphaFoldDB" id="A0A7T8IQ61"/>
<dbReference type="InterPro" id="IPR011006">
    <property type="entry name" value="CheY-like_superfamily"/>
</dbReference>
<dbReference type="CDD" id="cd00082">
    <property type="entry name" value="HisKA"/>
    <property type="match status" value="1"/>
</dbReference>